<comment type="caution">
    <text evidence="4">The sequence shown here is derived from an EMBL/GenBank/DDBJ whole genome shotgun (WGS) entry which is preliminary data.</text>
</comment>
<dbReference type="Gene3D" id="2.150.10.10">
    <property type="entry name" value="Serralysin-like metalloprotease, C-terminal"/>
    <property type="match status" value="1"/>
</dbReference>
<organism evidence="4 5">
    <name type="scientific">Methylorubrum suomiense</name>
    <dbReference type="NCBI Taxonomy" id="144191"/>
    <lineage>
        <taxon>Bacteria</taxon>
        <taxon>Pseudomonadati</taxon>
        <taxon>Pseudomonadota</taxon>
        <taxon>Alphaproteobacteria</taxon>
        <taxon>Hyphomicrobiales</taxon>
        <taxon>Methylobacteriaceae</taxon>
        <taxon>Methylorubrum</taxon>
    </lineage>
</organism>
<dbReference type="PROSITE" id="PS00330">
    <property type="entry name" value="HEMOLYSIN_CALCIUM"/>
    <property type="match status" value="1"/>
</dbReference>
<dbReference type="SUPFAM" id="SSF51120">
    <property type="entry name" value="beta-Roll"/>
    <property type="match status" value="1"/>
</dbReference>
<evidence type="ECO:0000313" key="5">
    <source>
        <dbReference type="Proteomes" id="UP001055093"/>
    </source>
</evidence>
<feature type="region of interest" description="Disordered" evidence="1">
    <location>
        <begin position="314"/>
        <end position="402"/>
    </location>
</feature>
<dbReference type="EMBL" id="BPRE01000012">
    <property type="protein sequence ID" value="GJE77062.1"/>
    <property type="molecule type" value="Genomic_DNA"/>
</dbReference>
<dbReference type="NCBIfam" id="NF012211">
    <property type="entry name" value="tand_rpt_95"/>
    <property type="match status" value="2"/>
</dbReference>
<evidence type="ECO:0000259" key="3">
    <source>
        <dbReference type="Pfam" id="PF17892"/>
    </source>
</evidence>
<reference evidence="4" key="2">
    <citation type="submission" date="2021-08" db="EMBL/GenBank/DDBJ databases">
        <authorList>
            <person name="Tani A."/>
            <person name="Ola A."/>
            <person name="Ogura Y."/>
            <person name="Katsura K."/>
            <person name="Hayashi T."/>
        </authorList>
    </citation>
    <scope>NUCLEOTIDE SEQUENCE</scope>
    <source>
        <strain evidence="4">DSM 14458</strain>
    </source>
</reference>
<protein>
    <recommendedName>
        <fullName evidence="6">FecR family protein</fullName>
    </recommendedName>
</protein>
<dbReference type="InterPro" id="IPR041690">
    <property type="entry name" value="Cadherin_5"/>
</dbReference>
<dbReference type="Proteomes" id="UP001055093">
    <property type="component" value="Unassembled WGS sequence"/>
</dbReference>
<evidence type="ECO:0000259" key="2">
    <source>
        <dbReference type="Pfam" id="PF04773"/>
    </source>
</evidence>
<dbReference type="NCBIfam" id="TIGR01965">
    <property type="entry name" value="VCBS_repeat"/>
    <property type="match status" value="1"/>
</dbReference>
<dbReference type="RefSeq" id="WP_238308282.1">
    <property type="nucleotide sequence ID" value="NZ_BPRE01000012.1"/>
</dbReference>
<dbReference type="InterPro" id="IPR018511">
    <property type="entry name" value="Hemolysin-typ_Ca-bd_CS"/>
</dbReference>
<dbReference type="Pfam" id="PF17963">
    <property type="entry name" value="Big_9"/>
    <property type="match status" value="1"/>
</dbReference>
<feature type="compositionally biased region" description="Gly residues" evidence="1">
    <location>
        <begin position="366"/>
        <end position="379"/>
    </location>
</feature>
<evidence type="ECO:0000256" key="1">
    <source>
        <dbReference type="SAM" id="MobiDB-lite"/>
    </source>
</evidence>
<accession>A0ABQ4V2A8</accession>
<dbReference type="PANTHER" id="PTHR38731">
    <property type="entry name" value="LIPL45-RELATED LIPOPROTEIN-RELATED"/>
    <property type="match status" value="1"/>
</dbReference>
<reference evidence="4" key="1">
    <citation type="journal article" date="2021" name="Front. Microbiol.">
        <title>Comprehensive Comparative Genomics and Phenotyping of Methylobacterium Species.</title>
        <authorList>
            <person name="Alessa O."/>
            <person name="Ogura Y."/>
            <person name="Fujitani Y."/>
            <person name="Takami H."/>
            <person name="Hayashi T."/>
            <person name="Sahin N."/>
            <person name="Tani A."/>
        </authorList>
    </citation>
    <scope>NUCLEOTIDE SEQUENCE</scope>
    <source>
        <strain evidence="4">DSM 14458</strain>
    </source>
</reference>
<dbReference type="InterPro" id="IPR006860">
    <property type="entry name" value="FecR"/>
</dbReference>
<proteinExistence type="predicted"/>
<dbReference type="Pfam" id="PF17892">
    <property type="entry name" value="Cadherin_5"/>
    <property type="match status" value="1"/>
</dbReference>
<dbReference type="Pfam" id="PF04773">
    <property type="entry name" value="FecR"/>
    <property type="match status" value="1"/>
</dbReference>
<keyword evidence="5" id="KW-1185">Reference proteome</keyword>
<dbReference type="InterPro" id="IPR011049">
    <property type="entry name" value="Serralysin-like_metalloprot_C"/>
</dbReference>
<sequence length="1234" mass="126781">MRVFDDIPAPAPGSSYGGLFSTRVYEASSGGTLRLDDAALLFKGEFTRVGADLVIGDGFHRVIVHDYFAVELRPRLEAPNGAALSETAIAALSLHPHGEQVAQAGAPEPAGPIGRVQTLTGTATVIRNGVSVSLRVGDLVYKNDALQTGRDSSLAVSFLDGTLFNLAADARMVLNGMVYAEGGTGNSALFDLVQGTISFVAGKVAKTGDMKVGTPVATMGIRGTAVHVQIEANGGDTRFSVMTEPDGTVGRFEVYDRNDPSKILFTVSDPSVATTVHPEGGREPRIETVQKTLAEIAEEKDLVQSLFKTIAESPRLPVFQGPPGGGPGSGVPPNTLPDGPDGGPDATGPRNPPDTLQPNRGPFTPGPGGNEPPGNGTPGQDGPDRDGRGPPPGEPDRETPPLAVLPQTVPVLQDAALTATDPARGLLGSGSVSGSATLSVLAARAGTGPDGADTPLSGGSLSLRGAYGDLVLHADGTYSYTADRAAFLSEGRVGTDAFSVTVGGPNGALLHTVFTIDVTGRNDAPTSGRPLVLAESRAGEPRAMSAADLRAGATDLDGDTLGIADLAVASGGGRIVDLGDGQYRYESDAQSHGTVTLSYRITDGHGGFCDQTATFTLIEVEAPPVLILPGGEASYREDAAPLLLAEGLTIRDADSTSLSSATIRITGNFRADEDALAVSLTEGGPIRAAYDSFTGVLTLSGEASLADYAKASVSLTYANGSDAPSEAPRTVSITVVDTDGLTSVPVIREVAVVARPDAPEARDDNAFVEAGNAVTISVLANDADPDGGALTLGAVGEPGHGAAVLNPDGTITYTPKAGFTGPDSFTYTIRDADGLTAQATVDVIVGRAGHQAIDGDVFLQGAYMEIGVAQHGSLGSKSDAPEGFHPQAGGGRQLSFVIDDDGWDTGADTTSNDVTIPGTPEDAIVIAHDGQSFANSERTNNIQFEATTTDTSSGGQLQATTIGTTADGLKLTQVIDLDPNATYFRTTVTLTNTSATTMADARFLRSFDPDQDAIRYGDFATDNDVLSNPTDQGGVAVVQAYGPNSGVSVNLVAFDKAARASSDGFYNHDAYLPNVYDTPRDPNGAHDDVGISLTIKFGDLAPGQAATHSFYTSLNGRQGANDLVVGSARAETLDGRGGDDIILGLGGGDTLTGGTGRDTFVFDAPTFGKTSITDFTAGADLLEFDRAVFGSAEAVLGRAAQSGGDVTIAYDRDHVLTLKNMLLADLHASDIHIL</sequence>
<gene>
    <name evidence="4" type="ORF">BGCPKDLD_3662</name>
</gene>
<feature type="domain" description="FecR protein" evidence="2">
    <location>
        <begin position="145"/>
        <end position="242"/>
    </location>
</feature>
<name>A0ABQ4V2A8_9HYPH</name>
<evidence type="ECO:0008006" key="6">
    <source>
        <dbReference type="Google" id="ProtNLM"/>
    </source>
</evidence>
<feature type="domain" description="Cadherin-like" evidence="3">
    <location>
        <begin position="522"/>
        <end position="617"/>
    </location>
</feature>
<feature type="compositionally biased region" description="Basic and acidic residues" evidence="1">
    <location>
        <begin position="382"/>
        <end position="399"/>
    </location>
</feature>
<evidence type="ECO:0000313" key="4">
    <source>
        <dbReference type="EMBL" id="GJE77062.1"/>
    </source>
</evidence>
<dbReference type="InterPro" id="IPR010221">
    <property type="entry name" value="VCBS_dom"/>
</dbReference>
<dbReference type="Gene3D" id="2.60.40.3440">
    <property type="match status" value="1"/>
</dbReference>